<dbReference type="EMBL" id="QFPN01000003">
    <property type="protein sequence ID" value="PZQ17266.1"/>
    <property type="molecule type" value="Genomic_DNA"/>
</dbReference>
<dbReference type="NCBIfam" id="TIGR01560">
    <property type="entry name" value="put_DNA_pack"/>
    <property type="match status" value="1"/>
</dbReference>
<dbReference type="AlphaFoldDB" id="A0A2W5KJI3"/>
<dbReference type="Pfam" id="PF05135">
    <property type="entry name" value="Phage_connect_1"/>
    <property type="match status" value="1"/>
</dbReference>
<accession>A0A2W5KJI3</accession>
<sequence length="177" mass="19361">MPARLLSAPGAEPVGLADAKAFLRLEHDAEDDLVPELIAAARARVETMTRRVLVAQRWRLEVAVPADGSAIALKPRPVREVEAVRLRLPDGSLETLDETLWSFDWAGERLTLAPSVPRGKRVEIDLAAGYGDPDQVPESLRLAVRRLTADAFERRSGADGPPVDVSGLVDPYRDVRL</sequence>
<dbReference type="Gene3D" id="1.10.3230.30">
    <property type="entry name" value="Phage gp6-like head-tail connector protein"/>
    <property type="match status" value="1"/>
</dbReference>
<dbReference type="Proteomes" id="UP000249577">
    <property type="component" value="Unassembled WGS sequence"/>
</dbReference>
<dbReference type="InterPro" id="IPR021146">
    <property type="entry name" value="Phage_gp6-like_head-tail"/>
</dbReference>
<organism evidence="1 2">
    <name type="scientific">Ancylobacter novellus</name>
    <name type="common">Thiobacillus novellus</name>
    <dbReference type="NCBI Taxonomy" id="921"/>
    <lineage>
        <taxon>Bacteria</taxon>
        <taxon>Pseudomonadati</taxon>
        <taxon>Pseudomonadota</taxon>
        <taxon>Alphaproteobacteria</taxon>
        <taxon>Hyphomicrobiales</taxon>
        <taxon>Xanthobacteraceae</taxon>
        <taxon>Ancylobacter</taxon>
    </lineage>
</organism>
<evidence type="ECO:0000313" key="2">
    <source>
        <dbReference type="Proteomes" id="UP000249577"/>
    </source>
</evidence>
<proteinExistence type="predicted"/>
<protein>
    <recommendedName>
        <fullName evidence="3">PhiE125 gp8 family phage protein</fullName>
    </recommendedName>
</protein>
<gene>
    <name evidence="1" type="ORF">DI565_06195</name>
</gene>
<evidence type="ECO:0000313" key="1">
    <source>
        <dbReference type="EMBL" id="PZQ17266.1"/>
    </source>
</evidence>
<comment type="caution">
    <text evidence="1">The sequence shown here is derived from an EMBL/GenBank/DDBJ whole genome shotgun (WGS) entry which is preliminary data.</text>
</comment>
<reference evidence="1 2" key="1">
    <citation type="submission" date="2017-08" db="EMBL/GenBank/DDBJ databases">
        <title>Infants hospitalized years apart are colonized by the same room-sourced microbial strains.</title>
        <authorList>
            <person name="Brooks B."/>
            <person name="Olm M.R."/>
            <person name="Firek B.A."/>
            <person name="Baker R."/>
            <person name="Thomas B.C."/>
            <person name="Morowitz M.J."/>
            <person name="Banfield J.F."/>
        </authorList>
    </citation>
    <scope>NUCLEOTIDE SEQUENCE [LARGE SCALE GENOMIC DNA]</scope>
    <source>
        <strain evidence="1">S2_005_003_R2_43</strain>
    </source>
</reference>
<name>A0A2W5KJI3_ANCNO</name>
<dbReference type="CDD" id="cd08054">
    <property type="entry name" value="gp6"/>
    <property type="match status" value="1"/>
</dbReference>
<dbReference type="NCBIfam" id="TIGR02215">
    <property type="entry name" value="phage_chp_gp8"/>
    <property type="match status" value="1"/>
</dbReference>
<dbReference type="InterPro" id="IPR011738">
    <property type="entry name" value="Phage_CHP"/>
</dbReference>
<evidence type="ECO:0008006" key="3">
    <source>
        <dbReference type="Google" id="ProtNLM"/>
    </source>
</evidence>
<dbReference type="InterPro" id="IPR006450">
    <property type="entry name" value="Phage_HK97_gp6-like"/>
</dbReference>